<dbReference type="Pfam" id="PF05175">
    <property type="entry name" value="MTS"/>
    <property type="match status" value="1"/>
</dbReference>
<proteinExistence type="predicted"/>
<name>A0AAF0CUN4_9ENTE</name>
<organism evidence="2 3">
    <name type="scientific">Vagococcus intermedius</name>
    <dbReference type="NCBI Taxonomy" id="2991418"/>
    <lineage>
        <taxon>Bacteria</taxon>
        <taxon>Bacillati</taxon>
        <taxon>Bacillota</taxon>
        <taxon>Bacilli</taxon>
        <taxon>Lactobacillales</taxon>
        <taxon>Enterococcaceae</taxon>
        <taxon>Vagococcus</taxon>
    </lineage>
</organism>
<dbReference type="GO" id="GO:0032259">
    <property type="term" value="P:methylation"/>
    <property type="evidence" value="ECO:0007669"/>
    <property type="project" value="InterPro"/>
</dbReference>
<dbReference type="GO" id="GO:0008757">
    <property type="term" value="F:S-adenosylmethionine-dependent methyltransferase activity"/>
    <property type="evidence" value="ECO:0007669"/>
    <property type="project" value="UniProtKB-ARBA"/>
</dbReference>
<dbReference type="InterPro" id="IPR002052">
    <property type="entry name" value="DNA_methylase_N6_adenine_CS"/>
</dbReference>
<dbReference type="CDD" id="cd02440">
    <property type="entry name" value="AdoMet_MTases"/>
    <property type="match status" value="1"/>
</dbReference>
<dbReference type="EMBL" id="CP110232">
    <property type="protein sequence ID" value="WEG73206.1"/>
    <property type="molecule type" value="Genomic_DNA"/>
</dbReference>
<dbReference type="Proteomes" id="UP001179647">
    <property type="component" value="Chromosome"/>
</dbReference>
<feature type="domain" description="Methyltransferase small" evidence="1">
    <location>
        <begin position="23"/>
        <end position="146"/>
    </location>
</feature>
<sequence length="247" mass="27777">MSELLYENERIDQLYADDIQIIQSHEVFSFSLDAVLLANFAGLPKRGTIVDLCAGNGAVSLFMSRKTSAHIIGVELQERLADMGRRSIQLNGLESQLSMLTMDLKNVTHAIKKDSVDLVVCNPPYFKELPTNQKNPNPYLAIARHEIKTNLDTVIQESSGLLKFNGKLAIVHRPERLLDILETMKKYHIMPKRVQFVYPKSGKEANILLVEGIRQGKPGGLKILPPLQVYDEQGNYLDAVRSMLYGE</sequence>
<evidence type="ECO:0000313" key="2">
    <source>
        <dbReference type="EMBL" id="WEG73206.1"/>
    </source>
</evidence>
<dbReference type="PANTHER" id="PTHR47739:SF1">
    <property type="entry name" value="TRNA1(VAL) (ADENINE(37)-N6)-METHYLTRANSFERASE"/>
    <property type="match status" value="1"/>
</dbReference>
<evidence type="ECO:0000313" key="3">
    <source>
        <dbReference type="Proteomes" id="UP001179647"/>
    </source>
</evidence>
<dbReference type="GO" id="GO:0008170">
    <property type="term" value="F:N-methyltransferase activity"/>
    <property type="evidence" value="ECO:0007669"/>
    <property type="project" value="UniProtKB-ARBA"/>
</dbReference>
<protein>
    <submittedName>
        <fullName evidence="2">tRNA1(Val) (Adenine(37)-N6)-methyltransferase</fullName>
    </submittedName>
</protein>
<gene>
    <name evidence="2" type="ORF">OL234_09615</name>
</gene>
<keyword evidence="3" id="KW-1185">Reference proteome</keyword>
<dbReference type="GO" id="GO:0003676">
    <property type="term" value="F:nucleic acid binding"/>
    <property type="evidence" value="ECO:0007669"/>
    <property type="project" value="InterPro"/>
</dbReference>
<dbReference type="InterPro" id="IPR050210">
    <property type="entry name" value="tRNA_Adenine-N(6)_MTase"/>
</dbReference>
<dbReference type="RefSeq" id="WP_275469009.1">
    <property type="nucleotide sequence ID" value="NZ_CP110232.1"/>
</dbReference>
<dbReference type="InterPro" id="IPR029063">
    <property type="entry name" value="SAM-dependent_MTases_sf"/>
</dbReference>
<evidence type="ECO:0000259" key="1">
    <source>
        <dbReference type="Pfam" id="PF05175"/>
    </source>
</evidence>
<dbReference type="PROSITE" id="PS00092">
    <property type="entry name" value="N6_MTASE"/>
    <property type="match status" value="1"/>
</dbReference>
<reference evidence="2" key="1">
    <citation type="submission" date="2022-10" db="EMBL/GenBank/DDBJ databases">
        <title>Vagococcus sp. isolated from poultry meat.</title>
        <authorList>
            <person name="Johansson P."/>
            <person name="Bjorkroth J."/>
        </authorList>
    </citation>
    <scope>NUCLEOTIDE SEQUENCE</scope>
    <source>
        <strain evidence="2">STAA11</strain>
    </source>
</reference>
<dbReference type="Gene3D" id="3.40.50.150">
    <property type="entry name" value="Vaccinia Virus protein VP39"/>
    <property type="match status" value="1"/>
</dbReference>
<dbReference type="PANTHER" id="PTHR47739">
    <property type="entry name" value="TRNA1(VAL) (ADENINE(37)-N6)-METHYLTRANSFERASE"/>
    <property type="match status" value="1"/>
</dbReference>
<accession>A0AAF0CUN4</accession>
<dbReference type="InterPro" id="IPR007848">
    <property type="entry name" value="Small_mtfrase_dom"/>
</dbReference>
<dbReference type="AlphaFoldDB" id="A0AAF0CUN4"/>
<dbReference type="SUPFAM" id="SSF53335">
    <property type="entry name" value="S-adenosyl-L-methionine-dependent methyltransferases"/>
    <property type="match status" value="1"/>
</dbReference>
<dbReference type="KEGG" id="vie:OL234_09615"/>